<reference evidence="2 3" key="1">
    <citation type="submission" date="2019-09" db="EMBL/GenBank/DDBJ databases">
        <title>Genome sequence of Adhaeribacter sp. M2.</title>
        <authorList>
            <person name="Srinivasan S."/>
        </authorList>
    </citation>
    <scope>NUCLEOTIDE SEQUENCE [LARGE SCALE GENOMIC DNA]</scope>
    <source>
        <strain evidence="2 3">M2</strain>
    </source>
</reference>
<evidence type="ECO:0000313" key="3">
    <source>
        <dbReference type="Proteomes" id="UP000326570"/>
    </source>
</evidence>
<comment type="caution">
    <text evidence="2">The sequence shown here is derived from an EMBL/GenBank/DDBJ whole genome shotgun (WGS) entry which is preliminary data.</text>
</comment>
<evidence type="ECO:0000259" key="1">
    <source>
        <dbReference type="Pfam" id="PF00561"/>
    </source>
</evidence>
<keyword evidence="2" id="KW-0378">Hydrolase</keyword>
<sequence>MEKLLLLHGALGCQAQFEKLKEALADSYEVHTLDFYGHGTETFTDQPFRIQDFAEQVKAWLEANQIDRISIFGYSMGGYVALYLASKYPGKVRCIFTLATKFDWNEASAEKETKLLDPEKIEAKVPMFAEELASRHGAHYWKNVLRKTAEMMQELGKQKALSEDDLAQIEPPVLISVGDRDTMVSLEETAAVAKSLKNGALLVMPHTIHPLEKVSLNRLIFECRQFFG</sequence>
<dbReference type="GO" id="GO:0016787">
    <property type="term" value="F:hydrolase activity"/>
    <property type="evidence" value="ECO:0007669"/>
    <property type="project" value="UniProtKB-KW"/>
</dbReference>
<dbReference type="RefSeq" id="WP_150902616.1">
    <property type="nucleotide sequence ID" value="NZ_VTWT01000002.1"/>
</dbReference>
<dbReference type="Pfam" id="PF00561">
    <property type="entry name" value="Abhydrolase_1"/>
    <property type="match status" value="1"/>
</dbReference>
<keyword evidence="3" id="KW-1185">Reference proteome</keyword>
<dbReference type="EMBL" id="VTWT01000002">
    <property type="protein sequence ID" value="KAA9340689.1"/>
    <property type="molecule type" value="Genomic_DNA"/>
</dbReference>
<dbReference type="Gene3D" id="3.40.50.1820">
    <property type="entry name" value="alpha/beta hydrolase"/>
    <property type="match status" value="1"/>
</dbReference>
<evidence type="ECO:0000313" key="2">
    <source>
        <dbReference type="EMBL" id="KAA9340689.1"/>
    </source>
</evidence>
<gene>
    <name evidence="2" type="ORF">F0P94_04480</name>
</gene>
<dbReference type="Proteomes" id="UP000326570">
    <property type="component" value="Unassembled WGS sequence"/>
</dbReference>
<protein>
    <submittedName>
        <fullName evidence="2">Alpha/beta hydrolase</fullName>
    </submittedName>
</protein>
<proteinExistence type="predicted"/>
<accession>A0A5N1J282</accession>
<dbReference type="GO" id="GO:0016020">
    <property type="term" value="C:membrane"/>
    <property type="evidence" value="ECO:0007669"/>
    <property type="project" value="TreeGrafter"/>
</dbReference>
<dbReference type="InterPro" id="IPR029058">
    <property type="entry name" value="AB_hydrolase_fold"/>
</dbReference>
<dbReference type="PANTHER" id="PTHR43798">
    <property type="entry name" value="MONOACYLGLYCEROL LIPASE"/>
    <property type="match status" value="1"/>
</dbReference>
<name>A0A5N1J282_9BACT</name>
<dbReference type="InterPro" id="IPR000073">
    <property type="entry name" value="AB_hydrolase_1"/>
</dbReference>
<feature type="domain" description="AB hydrolase-1" evidence="1">
    <location>
        <begin position="4"/>
        <end position="107"/>
    </location>
</feature>
<dbReference type="SUPFAM" id="SSF53474">
    <property type="entry name" value="alpha/beta-Hydrolases"/>
    <property type="match status" value="1"/>
</dbReference>
<organism evidence="2 3">
    <name type="scientific">Adhaeribacter soli</name>
    <dbReference type="NCBI Taxonomy" id="2607655"/>
    <lineage>
        <taxon>Bacteria</taxon>
        <taxon>Pseudomonadati</taxon>
        <taxon>Bacteroidota</taxon>
        <taxon>Cytophagia</taxon>
        <taxon>Cytophagales</taxon>
        <taxon>Hymenobacteraceae</taxon>
        <taxon>Adhaeribacter</taxon>
    </lineage>
</organism>
<dbReference type="AlphaFoldDB" id="A0A5N1J282"/>
<dbReference type="InterPro" id="IPR050266">
    <property type="entry name" value="AB_hydrolase_sf"/>
</dbReference>
<dbReference type="PANTHER" id="PTHR43798:SF33">
    <property type="entry name" value="HYDROLASE, PUTATIVE (AFU_ORTHOLOGUE AFUA_2G14860)-RELATED"/>
    <property type="match status" value="1"/>
</dbReference>